<protein>
    <submittedName>
        <fullName evidence="1">Uncharacterized protein</fullName>
    </submittedName>
</protein>
<organism evidence="1 2">
    <name type="scientific">Ixodes persulcatus</name>
    <name type="common">Taiga tick</name>
    <dbReference type="NCBI Taxonomy" id="34615"/>
    <lineage>
        <taxon>Eukaryota</taxon>
        <taxon>Metazoa</taxon>
        <taxon>Ecdysozoa</taxon>
        <taxon>Arthropoda</taxon>
        <taxon>Chelicerata</taxon>
        <taxon>Arachnida</taxon>
        <taxon>Acari</taxon>
        <taxon>Parasitiformes</taxon>
        <taxon>Ixodida</taxon>
        <taxon>Ixodoidea</taxon>
        <taxon>Ixodidae</taxon>
        <taxon>Ixodinae</taxon>
        <taxon>Ixodes</taxon>
    </lineage>
</organism>
<accession>A0AC60QRX8</accession>
<evidence type="ECO:0000313" key="1">
    <source>
        <dbReference type="EMBL" id="KAG0441164.1"/>
    </source>
</evidence>
<gene>
    <name evidence="1" type="ORF">HPB47_016025</name>
</gene>
<proteinExistence type="predicted"/>
<comment type="caution">
    <text evidence="1">The sequence shown here is derived from an EMBL/GenBank/DDBJ whole genome shotgun (WGS) entry which is preliminary data.</text>
</comment>
<reference evidence="1 2" key="1">
    <citation type="journal article" date="2020" name="Cell">
        <title>Large-Scale Comparative Analyses of Tick Genomes Elucidate Their Genetic Diversity and Vector Capacities.</title>
        <authorList>
            <consortium name="Tick Genome and Microbiome Consortium (TIGMIC)"/>
            <person name="Jia N."/>
            <person name="Wang J."/>
            <person name="Shi W."/>
            <person name="Du L."/>
            <person name="Sun Y."/>
            <person name="Zhan W."/>
            <person name="Jiang J.F."/>
            <person name="Wang Q."/>
            <person name="Zhang B."/>
            <person name="Ji P."/>
            <person name="Bell-Sakyi L."/>
            <person name="Cui X.M."/>
            <person name="Yuan T.T."/>
            <person name="Jiang B.G."/>
            <person name="Yang W.F."/>
            <person name="Lam T.T."/>
            <person name="Chang Q.C."/>
            <person name="Ding S.J."/>
            <person name="Wang X.J."/>
            <person name="Zhu J.G."/>
            <person name="Ruan X.D."/>
            <person name="Zhao L."/>
            <person name="Wei J.T."/>
            <person name="Ye R.Z."/>
            <person name="Que T.C."/>
            <person name="Du C.H."/>
            <person name="Zhou Y.H."/>
            <person name="Cheng J.X."/>
            <person name="Dai P.F."/>
            <person name="Guo W.B."/>
            <person name="Han X.H."/>
            <person name="Huang E.J."/>
            <person name="Li L.F."/>
            <person name="Wei W."/>
            <person name="Gao Y.C."/>
            <person name="Liu J.Z."/>
            <person name="Shao H.Z."/>
            <person name="Wang X."/>
            <person name="Wang C.C."/>
            <person name="Yang T.C."/>
            <person name="Huo Q.B."/>
            <person name="Li W."/>
            <person name="Chen H.Y."/>
            <person name="Chen S.E."/>
            <person name="Zhou L.G."/>
            <person name="Ni X.B."/>
            <person name="Tian J.H."/>
            <person name="Sheng Y."/>
            <person name="Liu T."/>
            <person name="Pan Y.S."/>
            <person name="Xia L.Y."/>
            <person name="Li J."/>
            <person name="Zhao F."/>
            <person name="Cao W.C."/>
        </authorList>
    </citation>
    <scope>NUCLEOTIDE SEQUENCE [LARGE SCALE GENOMIC DNA]</scope>
    <source>
        <strain evidence="1">Iper-2018</strain>
    </source>
</reference>
<evidence type="ECO:0000313" key="2">
    <source>
        <dbReference type="Proteomes" id="UP000805193"/>
    </source>
</evidence>
<name>A0AC60QRX8_IXOPE</name>
<keyword evidence="2" id="KW-1185">Reference proteome</keyword>
<sequence length="165" mass="17670">MWTARSREATPLWSLETTPPISRPWTQEKRTSPVAAEAGASAATGEPDRLGGDFSRSDRLCPSRRGCCRRHRLCSVSSDSDHLVIDENPAPRGLASTPTDTTTTDTPDSDSSRVPHEDSRRPLTGSGSRSPDSGVPCTSNVPQETAKVLPLASGPLSSIVRQLHV</sequence>
<dbReference type="EMBL" id="JABSTQ010004749">
    <property type="protein sequence ID" value="KAG0441164.1"/>
    <property type="molecule type" value="Genomic_DNA"/>
</dbReference>
<dbReference type="Proteomes" id="UP000805193">
    <property type="component" value="Unassembled WGS sequence"/>
</dbReference>